<dbReference type="Proteomes" id="UP001430193">
    <property type="component" value="Unassembled WGS sequence"/>
</dbReference>
<feature type="transmembrane region" description="Helical" evidence="8">
    <location>
        <begin position="265"/>
        <end position="284"/>
    </location>
</feature>
<sequence>MIVNCVAYRKDGSRLDDIQIEDIDETLRKPETFVWVGLHEPDQRLLLKLQDEFGLHDLAIEDAQQAHQRTKIEAYGDALFIVVQTAQLIEGHIAFGETHIFFGARYLITVRHGASLSYTPARHACEKTPDLLAHGPSYGLYGVLDYIVDNLLPIVREFREELQTLENDIFADTFNRNTVRRLYDMQRDLMTLRLAVSPMQDVISQLVRLHPELIPDELRVYFRDVYDHVFRVNESIGAMREMLTAAINVNLSLVTFGQNEVMKKLAGWAAMLAAPTLITSWYGMNFTHMPELAKPWAYPTIIMVVASVVGVIYVALKRARWL</sequence>
<dbReference type="NCBIfam" id="TIGR00383">
    <property type="entry name" value="corA"/>
    <property type="match status" value="1"/>
</dbReference>
<dbReference type="Pfam" id="PF01544">
    <property type="entry name" value="CorA"/>
    <property type="match status" value="1"/>
</dbReference>
<dbReference type="InterPro" id="IPR002523">
    <property type="entry name" value="MgTranspt_CorA/ZnTranspt_ZntB"/>
</dbReference>
<evidence type="ECO:0000256" key="7">
    <source>
        <dbReference type="ARBA" id="ARBA00023136"/>
    </source>
</evidence>
<feature type="transmembrane region" description="Helical" evidence="8">
    <location>
        <begin position="296"/>
        <end position="316"/>
    </location>
</feature>
<keyword evidence="10" id="KW-1185">Reference proteome</keyword>
<evidence type="ECO:0000256" key="1">
    <source>
        <dbReference type="ARBA" id="ARBA00004651"/>
    </source>
</evidence>
<evidence type="ECO:0000256" key="2">
    <source>
        <dbReference type="ARBA" id="ARBA00009765"/>
    </source>
</evidence>
<reference evidence="9" key="1">
    <citation type="submission" date="2020-10" db="EMBL/GenBank/DDBJ databases">
        <title>Phylogeny of dyella-like bacteria.</title>
        <authorList>
            <person name="Fu J."/>
        </authorList>
    </citation>
    <scope>NUCLEOTIDE SEQUENCE</scope>
    <source>
        <strain evidence="9">DHON07</strain>
    </source>
</reference>
<evidence type="ECO:0000313" key="10">
    <source>
        <dbReference type="Proteomes" id="UP001430193"/>
    </source>
</evidence>
<dbReference type="InterPro" id="IPR045863">
    <property type="entry name" value="CorA_TM1_TM2"/>
</dbReference>
<dbReference type="InterPro" id="IPR004488">
    <property type="entry name" value="Mg/Co-transport_prot_CorA"/>
</dbReference>
<protein>
    <recommendedName>
        <fullName evidence="8">Magnesium transport protein CorA</fullName>
    </recommendedName>
</protein>
<dbReference type="PANTHER" id="PTHR46494">
    <property type="entry name" value="CORA FAMILY METAL ION TRANSPORTER (EUROFUNG)"/>
    <property type="match status" value="1"/>
</dbReference>
<keyword evidence="4 8" id="KW-1003">Cell membrane</keyword>
<evidence type="ECO:0000256" key="5">
    <source>
        <dbReference type="ARBA" id="ARBA00022692"/>
    </source>
</evidence>
<comment type="caution">
    <text evidence="9">The sequence shown here is derived from an EMBL/GenBank/DDBJ whole genome shotgun (WGS) entry which is preliminary data.</text>
</comment>
<organism evidence="9 10">
    <name type="scientific">Dyella mobilis</name>
    <dbReference type="NCBI Taxonomy" id="1849582"/>
    <lineage>
        <taxon>Bacteria</taxon>
        <taxon>Pseudomonadati</taxon>
        <taxon>Pseudomonadota</taxon>
        <taxon>Gammaproteobacteria</taxon>
        <taxon>Lysobacterales</taxon>
        <taxon>Rhodanobacteraceae</taxon>
        <taxon>Dyella</taxon>
    </lineage>
</organism>
<keyword evidence="7 8" id="KW-0472">Membrane</keyword>
<dbReference type="CDD" id="cd12830">
    <property type="entry name" value="MtCorA-like"/>
    <property type="match status" value="1"/>
</dbReference>
<gene>
    <name evidence="8 9" type="primary">corA</name>
    <name evidence="9" type="ORF">ISS99_11060</name>
</gene>
<dbReference type="EMBL" id="JADIKF010000039">
    <property type="protein sequence ID" value="MBM7130070.1"/>
    <property type="molecule type" value="Genomic_DNA"/>
</dbReference>
<evidence type="ECO:0000313" key="9">
    <source>
        <dbReference type="EMBL" id="MBM7130070.1"/>
    </source>
</evidence>
<keyword evidence="8" id="KW-0406">Ion transport</keyword>
<keyword evidence="8" id="KW-0460">Magnesium</keyword>
<dbReference type="SUPFAM" id="SSF144083">
    <property type="entry name" value="Magnesium transport protein CorA, transmembrane region"/>
    <property type="match status" value="1"/>
</dbReference>
<accession>A0ABS2KGA4</accession>
<comment type="function">
    <text evidence="8">Mediates influx of magnesium ions.</text>
</comment>
<keyword evidence="5 8" id="KW-0812">Transmembrane</keyword>
<dbReference type="PANTHER" id="PTHR46494:SF1">
    <property type="entry name" value="CORA FAMILY METAL ION TRANSPORTER (EUROFUNG)"/>
    <property type="match status" value="1"/>
</dbReference>
<evidence type="ECO:0000256" key="8">
    <source>
        <dbReference type="RuleBase" id="RU362010"/>
    </source>
</evidence>
<comment type="subcellular location">
    <subcellularLocation>
        <location evidence="1">Cell membrane</location>
        <topology evidence="1">Multi-pass membrane protein</topology>
    </subcellularLocation>
    <subcellularLocation>
        <location evidence="8">Membrane</location>
        <topology evidence="8">Multi-pass membrane protein</topology>
    </subcellularLocation>
</comment>
<comment type="similarity">
    <text evidence="2 8">Belongs to the CorA metal ion transporter (MIT) (TC 1.A.35) family.</text>
</comment>
<keyword evidence="3 8" id="KW-0813">Transport</keyword>
<evidence type="ECO:0000256" key="6">
    <source>
        <dbReference type="ARBA" id="ARBA00022989"/>
    </source>
</evidence>
<keyword evidence="6 8" id="KW-1133">Transmembrane helix</keyword>
<dbReference type="Gene3D" id="3.30.460.20">
    <property type="entry name" value="CorA soluble domain-like"/>
    <property type="match status" value="1"/>
</dbReference>
<dbReference type="Gene3D" id="1.20.58.340">
    <property type="entry name" value="Magnesium transport protein CorA, transmembrane region"/>
    <property type="match status" value="2"/>
</dbReference>
<name>A0ABS2KGA4_9GAMM</name>
<evidence type="ECO:0000256" key="3">
    <source>
        <dbReference type="ARBA" id="ARBA00022448"/>
    </source>
</evidence>
<dbReference type="SUPFAM" id="SSF143865">
    <property type="entry name" value="CorA soluble domain-like"/>
    <property type="match status" value="1"/>
</dbReference>
<proteinExistence type="inferred from homology"/>
<evidence type="ECO:0000256" key="4">
    <source>
        <dbReference type="ARBA" id="ARBA00022475"/>
    </source>
</evidence>
<dbReference type="InterPro" id="IPR045861">
    <property type="entry name" value="CorA_cytoplasmic_dom"/>
</dbReference>